<evidence type="ECO:0000313" key="3">
    <source>
        <dbReference type="Proteomes" id="UP001501591"/>
    </source>
</evidence>
<accession>A0ABP7NBV9</accession>
<feature type="domain" description="DUF4166" evidence="1">
    <location>
        <begin position="17"/>
        <end position="194"/>
    </location>
</feature>
<reference evidence="3" key="1">
    <citation type="journal article" date="2019" name="Int. J. Syst. Evol. Microbiol.">
        <title>The Global Catalogue of Microorganisms (GCM) 10K type strain sequencing project: providing services to taxonomists for standard genome sequencing and annotation.</title>
        <authorList>
            <consortium name="The Broad Institute Genomics Platform"/>
            <consortium name="The Broad Institute Genome Sequencing Center for Infectious Disease"/>
            <person name="Wu L."/>
            <person name="Ma J."/>
        </authorList>
    </citation>
    <scope>NUCLEOTIDE SEQUENCE [LARGE SCALE GENOMIC DNA]</scope>
    <source>
        <strain evidence="3">JCM 17024</strain>
    </source>
</reference>
<dbReference type="InterPro" id="IPR025311">
    <property type="entry name" value="DUF4166"/>
</dbReference>
<evidence type="ECO:0000259" key="1">
    <source>
        <dbReference type="Pfam" id="PF13761"/>
    </source>
</evidence>
<protein>
    <recommendedName>
        <fullName evidence="1">DUF4166 domain-containing protein</fullName>
    </recommendedName>
</protein>
<name>A0ABP7NBV9_9MICO</name>
<gene>
    <name evidence="2" type="ORF">GCM10022383_20600</name>
</gene>
<dbReference type="EMBL" id="BAABCP010000001">
    <property type="protein sequence ID" value="GAA3942631.1"/>
    <property type="molecule type" value="Genomic_DNA"/>
</dbReference>
<proteinExistence type="predicted"/>
<sequence>MPQSPYLRALGEHRAQLHPSLRTYFSAIPRGRIGVGEGVFERVGTPRRWLWPLLRMLQRHGVVHAGWHHDVPFTVYNRTVAGKAVGVRILHLPDGDWTMKDAVSARPRGRVLDQLGEPTTLAVSFEASTDGGALTLRSSAVGIRLGWMRVTLPWFIAPIVRLRESAEKPAGRQRVALTVDMPLLGRLYEYEGTFTYRIEEDVR</sequence>
<comment type="caution">
    <text evidence="2">The sequence shown here is derived from an EMBL/GenBank/DDBJ whole genome shotgun (WGS) entry which is preliminary data.</text>
</comment>
<evidence type="ECO:0000313" key="2">
    <source>
        <dbReference type="EMBL" id="GAA3942631.1"/>
    </source>
</evidence>
<keyword evidence="3" id="KW-1185">Reference proteome</keyword>
<dbReference type="Proteomes" id="UP001501591">
    <property type="component" value="Unassembled WGS sequence"/>
</dbReference>
<organism evidence="2 3">
    <name type="scientific">Microbacterium soli</name>
    <dbReference type="NCBI Taxonomy" id="446075"/>
    <lineage>
        <taxon>Bacteria</taxon>
        <taxon>Bacillati</taxon>
        <taxon>Actinomycetota</taxon>
        <taxon>Actinomycetes</taxon>
        <taxon>Micrococcales</taxon>
        <taxon>Microbacteriaceae</taxon>
        <taxon>Microbacterium</taxon>
    </lineage>
</organism>
<dbReference type="Pfam" id="PF13761">
    <property type="entry name" value="DUF4166"/>
    <property type="match status" value="1"/>
</dbReference>